<evidence type="ECO:0000259" key="7">
    <source>
        <dbReference type="Pfam" id="PF05239"/>
    </source>
</evidence>
<keyword evidence="3 5" id="KW-0698">rRNA processing</keyword>
<dbReference type="HAMAP" id="MF_00014">
    <property type="entry name" value="Ribosome_mat_RimM"/>
    <property type="match status" value="1"/>
</dbReference>
<dbReference type="InterPro" id="IPR011033">
    <property type="entry name" value="PRC_barrel-like_sf"/>
</dbReference>
<evidence type="ECO:0000256" key="1">
    <source>
        <dbReference type="ARBA" id="ARBA00022490"/>
    </source>
</evidence>
<comment type="function">
    <text evidence="5">An accessory protein needed during the final step in the assembly of 30S ribosomal subunit, possibly for assembly of the head region. Essential for efficient processing of 16S rRNA. May be needed both before and after RbfA during the maturation of 16S rRNA. It has affinity for free ribosomal 30S subunits but not for 70S ribosomes.</text>
</comment>
<dbReference type="InterPro" id="IPR036976">
    <property type="entry name" value="RimM_N_sf"/>
</dbReference>
<dbReference type="Pfam" id="PF05239">
    <property type="entry name" value="PRC"/>
    <property type="match status" value="1"/>
</dbReference>
<dbReference type="AlphaFoldDB" id="A0A3D4S5B7"/>
<dbReference type="InterPro" id="IPR002676">
    <property type="entry name" value="RimM_N"/>
</dbReference>
<dbReference type="InterPro" id="IPR009000">
    <property type="entry name" value="Transl_B-barrel_sf"/>
</dbReference>
<dbReference type="RefSeq" id="WP_022796376.1">
    <property type="nucleotide sequence ID" value="NZ_JBQDSL010000004.1"/>
</dbReference>
<evidence type="ECO:0000259" key="6">
    <source>
        <dbReference type="Pfam" id="PF01782"/>
    </source>
</evidence>
<sequence length="173" mass="19625">MEFLRVGKIVNTHGLRGEVRVQSITDFPEKRYRPNQILWVDNPSAKGKKEKLVIKSHRKHKQFDLLTFVGKESINVVEQYKTLTLWVDKKEAKADHQDDSYFFDDLIGCTVMSTDGIVLGEISEILQPGANDVWVVTSSNRKPLYLPAIKDVVVSVDATDKKITVNIIEGLLD</sequence>
<comment type="domain">
    <text evidence="5">The PRC barrel domain binds ribosomal protein uS19.</text>
</comment>
<dbReference type="Gene3D" id="2.30.30.240">
    <property type="entry name" value="PRC-barrel domain"/>
    <property type="match status" value="1"/>
</dbReference>
<dbReference type="GO" id="GO:0043022">
    <property type="term" value="F:ribosome binding"/>
    <property type="evidence" value="ECO:0007669"/>
    <property type="project" value="InterPro"/>
</dbReference>
<comment type="similarity">
    <text evidence="5">Belongs to the RimM family.</text>
</comment>
<comment type="caution">
    <text evidence="8">The sequence shown here is derived from an EMBL/GenBank/DDBJ whole genome shotgun (WGS) entry which is preliminary data.</text>
</comment>
<comment type="subunit">
    <text evidence="5">Binds ribosomal protein uS19.</text>
</comment>
<dbReference type="NCBIfam" id="TIGR02273">
    <property type="entry name" value="16S_RimM"/>
    <property type="match status" value="1"/>
</dbReference>
<evidence type="ECO:0000256" key="5">
    <source>
        <dbReference type="HAMAP-Rule" id="MF_00014"/>
    </source>
</evidence>
<dbReference type="GO" id="GO:0005737">
    <property type="term" value="C:cytoplasm"/>
    <property type="evidence" value="ECO:0007669"/>
    <property type="project" value="UniProtKB-SubCell"/>
</dbReference>
<dbReference type="Pfam" id="PF01782">
    <property type="entry name" value="RimM"/>
    <property type="match status" value="1"/>
</dbReference>
<dbReference type="PANTHER" id="PTHR33692">
    <property type="entry name" value="RIBOSOME MATURATION FACTOR RIMM"/>
    <property type="match status" value="1"/>
</dbReference>
<reference evidence="8 9" key="1">
    <citation type="journal article" date="2018" name="Nat. Biotechnol.">
        <title>A standardized bacterial taxonomy based on genome phylogeny substantially revises the tree of life.</title>
        <authorList>
            <person name="Parks D.H."/>
            <person name="Chuvochina M."/>
            <person name="Waite D.W."/>
            <person name="Rinke C."/>
            <person name="Skarshewski A."/>
            <person name="Chaumeil P.A."/>
            <person name="Hugenholtz P."/>
        </authorList>
    </citation>
    <scope>NUCLEOTIDE SEQUENCE [LARGE SCALE GENOMIC DNA]</scope>
    <source>
        <strain evidence="8">UBA11306</strain>
    </source>
</reference>
<keyword evidence="4 5" id="KW-0143">Chaperone</keyword>
<dbReference type="GO" id="GO:0005840">
    <property type="term" value="C:ribosome"/>
    <property type="evidence" value="ECO:0007669"/>
    <property type="project" value="InterPro"/>
</dbReference>
<protein>
    <recommendedName>
        <fullName evidence="5">Ribosome maturation factor RimM</fullName>
    </recommendedName>
</protein>
<dbReference type="SUPFAM" id="SSF50447">
    <property type="entry name" value="Translation proteins"/>
    <property type="match status" value="1"/>
</dbReference>
<dbReference type="PANTHER" id="PTHR33692:SF1">
    <property type="entry name" value="RIBOSOME MATURATION FACTOR RIMM"/>
    <property type="match status" value="1"/>
</dbReference>
<dbReference type="Proteomes" id="UP000262195">
    <property type="component" value="Unassembled WGS sequence"/>
</dbReference>
<evidence type="ECO:0000313" key="8">
    <source>
        <dbReference type="EMBL" id="HCS93788.1"/>
    </source>
</evidence>
<comment type="subcellular location">
    <subcellularLocation>
        <location evidence="5">Cytoplasm</location>
    </subcellularLocation>
</comment>
<keyword evidence="1 5" id="KW-0963">Cytoplasm</keyword>
<name>A0A3D4S5B7_9ENTE</name>
<dbReference type="SUPFAM" id="SSF50346">
    <property type="entry name" value="PRC-barrel domain"/>
    <property type="match status" value="1"/>
</dbReference>
<dbReference type="GO" id="GO:0042274">
    <property type="term" value="P:ribosomal small subunit biogenesis"/>
    <property type="evidence" value="ECO:0007669"/>
    <property type="project" value="UniProtKB-UniRule"/>
</dbReference>
<accession>A0A3D4S5B7</accession>
<evidence type="ECO:0000256" key="2">
    <source>
        <dbReference type="ARBA" id="ARBA00022517"/>
    </source>
</evidence>
<dbReference type="GO" id="GO:0006364">
    <property type="term" value="P:rRNA processing"/>
    <property type="evidence" value="ECO:0007669"/>
    <property type="project" value="UniProtKB-UniRule"/>
</dbReference>
<dbReference type="STRING" id="1121105.GCA_000421665_01112"/>
<dbReference type="InterPro" id="IPR011961">
    <property type="entry name" value="RimM"/>
</dbReference>
<evidence type="ECO:0000256" key="4">
    <source>
        <dbReference type="ARBA" id="ARBA00023186"/>
    </source>
</evidence>
<feature type="domain" description="PRC-barrel" evidence="7">
    <location>
        <begin position="99"/>
        <end position="172"/>
    </location>
</feature>
<keyword evidence="2 5" id="KW-0690">Ribosome biogenesis</keyword>
<feature type="domain" description="RimM N-terminal" evidence="6">
    <location>
        <begin position="6"/>
        <end position="90"/>
    </location>
</feature>
<evidence type="ECO:0000313" key="9">
    <source>
        <dbReference type="Proteomes" id="UP000262195"/>
    </source>
</evidence>
<gene>
    <name evidence="5" type="primary">rimM</name>
    <name evidence="8" type="ORF">DIW15_03645</name>
</gene>
<organism evidence="8 9">
    <name type="scientific">Bavariicoccus seileri</name>
    <dbReference type="NCBI Taxonomy" id="549685"/>
    <lineage>
        <taxon>Bacteria</taxon>
        <taxon>Bacillati</taxon>
        <taxon>Bacillota</taxon>
        <taxon>Bacilli</taxon>
        <taxon>Lactobacillales</taxon>
        <taxon>Enterococcaceae</taxon>
        <taxon>Bavariicoccus</taxon>
    </lineage>
</organism>
<evidence type="ECO:0000256" key="3">
    <source>
        <dbReference type="ARBA" id="ARBA00022552"/>
    </source>
</evidence>
<dbReference type="Gene3D" id="2.40.30.60">
    <property type="entry name" value="RimM"/>
    <property type="match status" value="1"/>
</dbReference>
<proteinExistence type="inferred from homology"/>
<dbReference type="EMBL" id="DQHO01000023">
    <property type="protein sequence ID" value="HCS93788.1"/>
    <property type="molecule type" value="Genomic_DNA"/>
</dbReference>
<dbReference type="InterPro" id="IPR027275">
    <property type="entry name" value="PRC-brl_dom"/>
</dbReference>